<evidence type="ECO:0000313" key="2">
    <source>
        <dbReference type="EMBL" id="WOX56263.1"/>
    </source>
</evidence>
<protein>
    <recommendedName>
        <fullName evidence="1">Peptidase C-terminal archaeal/bacterial domain-containing protein</fullName>
    </recommendedName>
</protein>
<dbReference type="AlphaFoldDB" id="A0ABD8AB47"/>
<evidence type="ECO:0000259" key="1">
    <source>
        <dbReference type="Pfam" id="PF04151"/>
    </source>
</evidence>
<dbReference type="Gene3D" id="2.60.120.380">
    <property type="match status" value="1"/>
</dbReference>
<name>A0ABD8AB47_9EURY</name>
<organism evidence="2 3">
    <name type="scientific">Methanoculleus palmolei</name>
    <dbReference type="NCBI Taxonomy" id="72612"/>
    <lineage>
        <taxon>Archaea</taxon>
        <taxon>Methanobacteriati</taxon>
        <taxon>Methanobacteriota</taxon>
        <taxon>Stenosarchaea group</taxon>
        <taxon>Methanomicrobia</taxon>
        <taxon>Methanomicrobiales</taxon>
        <taxon>Methanomicrobiaceae</taxon>
        <taxon>Methanoculleus</taxon>
    </lineage>
</organism>
<proteinExistence type="predicted"/>
<dbReference type="Proteomes" id="UP001626603">
    <property type="component" value="Chromosome"/>
</dbReference>
<dbReference type="InterPro" id="IPR007280">
    <property type="entry name" value="Peptidase_C_arc/bac"/>
</dbReference>
<reference evidence="2 3" key="1">
    <citation type="submission" date="2023-10" db="EMBL/GenBank/DDBJ databases">
        <title>The complete genome sequence of Methanoculleus palmolei DSM 4273.</title>
        <authorList>
            <person name="Lai S.-J."/>
            <person name="You Y.-T."/>
            <person name="Chen S.-C."/>
        </authorList>
    </citation>
    <scope>NUCLEOTIDE SEQUENCE [LARGE SCALE GENOMIC DNA]</scope>
    <source>
        <strain evidence="2 3">DSM 4273</strain>
    </source>
</reference>
<gene>
    <name evidence="2" type="ORF">R6Y95_02745</name>
</gene>
<accession>A0ABD8AB47</accession>
<dbReference type="EMBL" id="CP137641">
    <property type="protein sequence ID" value="WOX56263.1"/>
    <property type="molecule type" value="Genomic_DNA"/>
</dbReference>
<dbReference type="Pfam" id="PF04151">
    <property type="entry name" value="PPC"/>
    <property type="match status" value="1"/>
</dbReference>
<evidence type="ECO:0000313" key="3">
    <source>
        <dbReference type="Proteomes" id="UP001626603"/>
    </source>
</evidence>
<feature type="domain" description="Peptidase C-terminal archaeal/bacterial" evidence="1">
    <location>
        <begin position="59"/>
        <end position="133"/>
    </location>
</feature>
<sequence length="147" mass="15874">MNLCKTAMTIMFVAALLVTAVAAQETESHGYVVTPAGDAISEENPPFTPMTAGSIAQGETDWYSTDVPAGKTELIVDLNWSDSSDSLRLTVRAPDSVLGPYYDAYDGVNGRIYLRIKDSAGLCSGTWRFEVYGDKVTGTRDYTIVTS</sequence>
<keyword evidence="3" id="KW-1185">Reference proteome</keyword>